<name>A0A371FKF3_MUCPR</name>
<dbReference type="EMBL" id="QJKJ01008786">
    <property type="protein sequence ID" value="RDX78680.1"/>
    <property type="molecule type" value="Genomic_DNA"/>
</dbReference>
<proteinExistence type="predicted"/>
<reference evidence="1" key="1">
    <citation type="submission" date="2018-05" db="EMBL/GenBank/DDBJ databases">
        <title>Draft genome of Mucuna pruriens seed.</title>
        <authorList>
            <person name="Nnadi N.E."/>
            <person name="Vos R."/>
            <person name="Hasami M.H."/>
            <person name="Devisetty U.K."/>
            <person name="Aguiy J.C."/>
        </authorList>
    </citation>
    <scope>NUCLEOTIDE SEQUENCE [LARGE SCALE GENOMIC DNA]</scope>
    <source>
        <strain evidence="1">JCA_2017</strain>
    </source>
</reference>
<protein>
    <submittedName>
        <fullName evidence="1">Uncharacterized protein</fullName>
    </submittedName>
</protein>
<keyword evidence="2" id="KW-1185">Reference proteome</keyword>
<organism evidence="1 2">
    <name type="scientific">Mucuna pruriens</name>
    <name type="common">Velvet bean</name>
    <name type="synonym">Dolichos pruriens</name>
    <dbReference type="NCBI Taxonomy" id="157652"/>
    <lineage>
        <taxon>Eukaryota</taxon>
        <taxon>Viridiplantae</taxon>
        <taxon>Streptophyta</taxon>
        <taxon>Embryophyta</taxon>
        <taxon>Tracheophyta</taxon>
        <taxon>Spermatophyta</taxon>
        <taxon>Magnoliopsida</taxon>
        <taxon>eudicotyledons</taxon>
        <taxon>Gunneridae</taxon>
        <taxon>Pentapetalae</taxon>
        <taxon>rosids</taxon>
        <taxon>fabids</taxon>
        <taxon>Fabales</taxon>
        <taxon>Fabaceae</taxon>
        <taxon>Papilionoideae</taxon>
        <taxon>50 kb inversion clade</taxon>
        <taxon>NPAAA clade</taxon>
        <taxon>indigoferoid/millettioid clade</taxon>
        <taxon>Phaseoleae</taxon>
        <taxon>Mucuna</taxon>
    </lineage>
</organism>
<sequence length="169" mass="19110">MVDAIYRRGPWSVEVLPCWLNELVCKWAAEIEESFFYFYKTLFSKLNITLPFMDFDSHPASSQHLGLCAGIRAVERRSRQGALIKCLFLEHFFWVAANRTGPSILFDKFGDSLFPLYWTDQLAILFPNCVFSYASYSVKGIATLKAHSSRSTTMTVGEVVVATSPLSTT</sequence>
<accession>A0A371FKF3</accession>
<evidence type="ECO:0000313" key="1">
    <source>
        <dbReference type="EMBL" id="RDX78680.1"/>
    </source>
</evidence>
<gene>
    <name evidence="1" type="ORF">CR513_41010</name>
</gene>
<evidence type="ECO:0000313" key="2">
    <source>
        <dbReference type="Proteomes" id="UP000257109"/>
    </source>
</evidence>
<feature type="non-terminal residue" evidence="1">
    <location>
        <position position="1"/>
    </location>
</feature>
<dbReference type="Proteomes" id="UP000257109">
    <property type="component" value="Unassembled WGS sequence"/>
</dbReference>
<dbReference type="AlphaFoldDB" id="A0A371FKF3"/>
<comment type="caution">
    <text evidence="1">The sequence shown here is derived from an EMBL/GenBank/DDBJ whole genome shotgun (WGS) entry which is preliminary data.</text>
</comment>